<comment type="caution">
    <text evidence="2">The sequence shown here is derived from an EMBL/GenBank/DDBJ whole genome shotgun (WGS) entry which is preliminary data.</text>
</comment>
<evidence type="ECO:0000313" key="2">
    <source>
        <dbReference type="EMBL" id="KAF3811816.1"/>
    </source>
</evidence>
<reference evidence="2" key="2">
    <citation type="submission" date="2020-03" db="EMBL/GenBank/DDBJ databases">
        <authorList>
            <person name="Fu F.-F."/>
            <person name="Chen J."/>
        </authorList>
    </citation>
    <scope>NUCLEOTIDE SEQUENCE</scope>
    <source>
        <strain evidence="2">Lc1</strain>
    </source>
</reference>
<reference evidence="2" key="1">
    <citation type="journal article" date="2020" name="Phytopathology">
        <title>Genome sequence and comparative analysis of Colletotrichum gloeosporioides isolated from Liriodendron leaves.</title>
        <authorList>
            <person name="Fu F.F."/>
            <person name="Hao Z."/>
            <person name="Wang P."/>
            <person name="Lu Y."/>
            <person name="Xue L.J."/>
            <person name="Wei G."/>
            <person name="Tian Y."/>
            <person name="Baishi H."/>
            <person name="Xu H."/>
            <person name="Shi J."/>
            <person name="Cheng T."/>
            <person name="Wang G."/>
            <person name="Yi Y."/>
            <person name="Chen J."/>
        </authorList>
    </citation>
    <scope>NUCLEOTIDE SEQUENCE</scope>
    <source>
        <strain evidence="2">Lc1</strain>
    </source>
</reference>
<dbReference type="EMBL" id="WVTB01000006">
    <property type="protein sequence ID" value="KAF3811816.1"/>
    <property type="molecule type" value="Genomic_DNA"/>
</dbReference>
<gene>
    <name evidence="2" type="ORF">GCG54_00014572</name>
</gene>
<proteinExistence type="predicted"/>
<dbReference type="GeneID" id="69021682"/>
<dbReference type="InterPro" id="IPR052895">
    <property type="entry name" value="HetReg/Transcr_Mod"/>
</dbReference>
<feature type="domain" description="Heterokaryon incompatibility" evidence="1">
    <location>
        <begin position="54"/>
        <end position="199"/>
    </location>
</feature>
<dbReference type="Pfam" id="PF26639">
    <property type="entry name" value="Het-6_barrel"/>
    <property type="match status" value="1"/>
</dbReference>
<evidence type="ECO:0000313" key="3">
    <source>
        <dbReference type="Proteomes" id="UP000613401"/>
    </source>
</evidence>
<evidence type="ECO:0000259" key="1">
    <source>
        <dbReference type="Pfam" id="PF06985"/>
    </source>
</evidence>
<dbReference type="InterPro" id="IPR010730">
    <property type="entry name" value="HET"/>
</dbReference>
<protein>
    <recommendedName>
        <fullName evidence="1">Heterokaryon incompatibility domain-containing protein</fullName>
    </recommendedName>
</protein>
<dbReference type="Pfam" id="PF06985">
    <property type="entry name" value="HET"/>
    <property type="match status" value="1"/>
</dbReference>
<dbReference type="PANTHER" id="PTHR24148:SF73">
    <property type="entry name" value="HET DOMAIN PROTEIN (AFU_ORTHOLOGUE AFUA_8G01020)"/>
    <property type="match status" value="1"/>
</dbReference>
<dbReference type="Proteomes" id="UP000613401">
    <property type="component" value="Unassembled WGS sequence"/>
</dbReference>
<dbReference type="RefSeq" id="XP_045270975.1">
    <property type="nucleotide sequence ID" value="XM_045414397.1"/>
</dbReference>
<accession>A0A8H4CXT5</accession>
<keyword evidence="3" id="KW-1185">Reference proteome</keyword>
<dbReference type="PANTHER" id="PTHR24148">
    <property type="entry name" value="ANKYRIN REPEAT DOMAIN-CONTAINING PROTEIN 39 HOMOLOG-RELATED"/>
    <property type="match status" value="1"/>
</dbReference>
<organism evidence="2 3">
    <name type="scientific">Colletotrichum gloeosporioides</name>
    <name type="common">Anthracnose fungus</name>
    <name type="synonym">Glomerella cingulata</name>
    <dbReference type="NCBI Taxonomy" id="474922"/>
    <lineage>
        <taxon>Eukaryota</taxon>
        <taxon>Fungi</taxon>
        <taxon>Dikarya</taxon>
        <taxon>Ascomycota</taxon>
        <taxon>Pezizomycotina</taxon>
        <taxon>Sordariomycetes</taxon>
        <taxon>Hypocreomycetidae</taxon>
        <taxon>Glomerellales</taxon>
        <taxon>Glomerellaceae</taxon>
        <taxon>Colletotrichum</taxon>
        <taxon>Colletotrichum gloeosporioides species complex</taxon>
    </lineage>
</organism>
<name>A0A8H4CXT5_COLGL</name>
<dbReference type="AlphaFoldDB" id="A0A8H4CXT5"/>
<sequence length="598" mass="67731">MESTSFTAGAPLFKFSSLPENDSFRLLRLLPDLEQDPVRCELITTTISRAAGSYVAGSYTWGTPLPTMSILLNNISVDVRKNLYDFLRKLRKRDKAVVIWIDAFCINQDCHRERTHQVGLMAQVYSEAASVAIWLGPGSELMYYAIDIIEKLGTDSTIHIDPKSGPAVFEDDGTENEKTAEVAAFFNVPWWFRVWTVQEYVLAKRRTFYCGDRKIEGEVVEEFSKNVAAHRGNCCSRIMVVHRTHGLRMNMGDSIVTVSMLKDYCNKHSATFLSTLGRFEFRLATDPKDRIYGFLGIARQNGGPFLDALYEQSPQEACAALVQRWVEAYRNLDFLEHTADYPSFITQSFVPNWTERRPEGHDRWDCNKRWDVQHLYDACVGRKPQFCMESDGSASFVGMGVDTIKAVTTTHYQEYADLILEAQALIGFSESTSDMYKPTSQSLHDAFALTMTGGLQYRLSGGCERRETVDKCLLEWMDWILECRVTYIHVPVGTKQYMDDILSAHHFFRAALYGRSFILTEKGYFGFAPNSCQARDVVAILFGAKSPCVLRPVNDVQTVPETHFKLLGTSYVHGIMHGEVLEGLEDGDDLPTTTFHVV</sequence>